<dbReference type="CDD" id="cd11643">
    <property type="entry name" value="Precorrin-6A-synthase"/>
    <property type="match status" value="1"/>
</dbReference>
<dbReference type="EMBL" id="AWQS01000023">
    <property type="protein sequence ID" value="EWT07056.1"/>
    <property type="molecule type" value="Genomic_DNA"/>
</dbReference>
<keyword evidence="2" id="KW-0169">Cobalamin biosynthesis</keyword>
<evidence type="ECO:0000256" key="4">
    <source>
        <dbReference type="ARBA" id="ARBA00022679"/>
    </source>
</evidence>
<dbReference type="OrthoDB" id="9787471at2"/>
<keyword evidence="5" id="KW-0949">S-adenosyl-L-methionine</keyword>
<dbReference type="GO" id="GO:0009236">
    <property type="term" value="P:cobalamin biosynthetic process"/>
    <property type="evidence" value="ECO:0007669"/>
    <property type="project" value="UniProtKB-KW"/>
</dbReference>
<accession>W9GLD8</accession>
<feature type="domain" description="Tetrapyrrole methylase" evidence="6">
    <location>
        <begin position="5"/>
        <end position="229"/>
    </location>
</feature>
<dbReference type="InterPro" id="IPR014776">
    <property type="entry name" value="4pyrrole_Mease_sub2"/>
</dbReference>
<dbReference type="PIRSF" id="PIRSF036525">
    <property type="entry name" value="CobF"/>
    <property type="match status" value="1"/>
</dbReference>
<evidence type="ECO:0000313" key="7">
    <source>
        <dbReference type="EMBL" id="EWT07056.1"/>
    </source>
</evidence>
<organism evidence="7 8">
    <name type="scientific">Intrasporangium chromatireducens Q5-1</name>
    <dbReference type="NCBI Taxonomy" id="584657"/>
    <lineage>
        <taxon>Bacteria</taxon>
        <taxon>Bacillati</taxon>
        <taxon>Actinomycetota</taxon>
        <taxon>Actinomycetes</taxon>
        <taxon>Micrococcales</taxon>
        <taxon>Intrasporangiaceae</taxon>
        <taxon>Intrasporangium</taxon>
    </lineage>
</organism>
<comment type="caution">
    <text evidence="7">The sequence shown here is derived from an EMBL/GenBank/DDBJ whole genome shotgun (WGS) entry which is preliminary data.</text>
</comment>
<name>W9GLD8_9MICO</name>
<dbReference type="InterPro" id="IPR000878">
    <property type="entry name" value="4pyrrol_Mease"/>
</dbReference>
<proteinExistence type="predicted"/>
<dbReference type="Gene3D" id="3.40.1010.10">
    <property type="entry name" value="Cobalt-precorrin-4 Transmethylase, Domain 1"/>
    <property type="match status" value="1"/>
</dbReference>
<dbReference type="AlphaFoldDB" id="W9GLD8"/>
<evidence type="ECO:0000256" key="2">
    <source>
        <dbReference type="ARBA" id="ARBA00022573"/>
    </source>
</evidence>
<keyword evidence="4" id="KW-0808">Transferase</keyword>
<dbReference type="Gene3D" id="3.30.950.10">
    <property type="entry name" value="Methyltransferase, Cobalt-precorrin-4 Transmethylase, Domain 2"/>
    <property type="match status" value="1"/>
</dbReference>
<evidence type="ECO:0000256" key="3">
    <source>
        <dbReference type="ARBA" id="ARBA00022603"/>
    </source>
</evidence>
<dbReference type="NCBIfam" id="TIGR02434">
    <property type="entry name" value="CobF"/>
    <property type="match status" value="1"/>
</dbReference>
<dbReference type="InterPro" id="IPR012797">
    <property type="entry name" value="CobF"/>
</dbReference>
<dbReference type="PATRIC" id="fig|584657.3.peg.998"/>
<dbReference type="PANTHER" id="PTHR43467:SF1">
    <property type="entry name" value="PRECORRIN-6A SYNTHASE [DEACETYLATING]"/>
    <property type="match status" value="1"/>
</dbReference>
<dbReference type="InterPro" id="IPR035996">
    <property type="entry name" value="4pyrrol_Methylase_sf"/>
</dbReference>
<dbReference type="GO" id="GO:0043819">
    <property type="term" value="F:precorrin-6A synthase (deacetylating) activity"/>
    <property type="evidence" value="ECO:0007669"/>
    <property type="project" value="InterPro"/>
</dbReference>
<dbReference type="Proteomes" id="UP000019494">
    <property type="component" value="Unassembled WGS sequence"/>
</dbReference>
<dbReference type="InterPro" id="IPR014777">
    <property type="entry name" value="4pyrrole_Mease_sub1"/>
</dbReference>
<dbReference type="SUPFAM" id="SSF53790">
    <property type="entry name" value="Tetrapyrrole methylase"/>
    <property type="match status" value="1"/>
</dbReference>
<comment type="pathway">
    <text evidence="1">Cofactor biosynthesis; adenosylcobalamin biosynthesis.</text>
</comment>
<evidence type="ECO:0000259" key="6">
    <source>
        <dbReference type="Pfam" id="PF00590"/>
    </source>
</evidence>
<dbReference type="PANTHER" id="PTHR43467">
    <property type="entry name" value="COBALT-PRECORRIN-2 C(20)-METHYLTRANSFERASE"/>
    <property type="match status" value="1"/>
</dbReference>
<protein>
    <submittedName>
        <fullName evidence="7">Precorrin 6A synthase</fullName>
    </submittedName>
</protein>
<keyword evidence="8" id="KW-1185">Reference proteome</keyword>
<sequence>MKRIRVIGIGMGDPGHLTRDAVEALATVDVFLVADKGEAKADLVRARQRICAELIPWSHRYRVIEVVDPERGPDRERDSAAYGRGVRDWHAARVDAYAEVLATLQPHEQTVGFLVWGDPAFYDSTIRIVDALRPRFGVAVDVLPGISAPQLLAARHGIPLNRIGAPIHITTGRRLLEEYRPELGDVVVMLDGHLQCAGLAETHPDLRLYWGAQLGTPDEALVSGRLAEVIDEVRRLRAEIRARDGWVMDTYLLRPA</sequence>
<evidence type="ECO:0000256" key="1">
    <source>
        <dbReference type="ARBA" id="ARBA00004953"/>
    </source>
</evidence>
<dbReference type="GO" id="GO:0032259">
    <property type="term" value="P:methylation"/>
    <property type="evidence" value="ECO:0007669"/>
    <property type="project" value="UniProtKB-KW"/>
</dbReference>
<evidence type="ECO:0000256" key="5">
    <source>
        <dbReference type="ARBA" id="ARBA00022691"/>
    </source>
</evidence>
<dbReference type="Pfam" id="PF00590">
    <property type="entry name" value="TP_methylase"/>
    <property type="match status" value="1"/>
</dbReference>
<keyword evidence="3" id="KW-0489">Methyltransferase</keyword>
<evidence type="ECO:0000313" key="8">
    <source>
        <dbReference type="Proteomes" id="UP000019494"/>
    </source>
</evidence>
<reference evidence="8" key="1">
    <citation type="submission" date="2013-08" db="EMBL/GenBank/DDBJ databases">
        <title>Intrasporangium oryzae NRRL B-24470.</title>
        <authorList>
            <person name="Liu H."/>
            <person name="Wang G."/>
        </authorList>
    </citation>
    <scope>NUCLEOTIDE SEQUENCE [LARGE SCALE GENOMIC DNA]</scope>
    <source>
        <strain evidence="8">Q5-1</strain>
    </source>
</reference>
<gene>
    <name evidence="7" type="ORF">N864_13000</name>
</gene>